<feature type="domain" description="TRAM" evidence="6">
    <location>
        <begin position="1"/>
        <end position="59"/>
    </location>
</feature>
<evidence type="ECO:0000256" key="3">
    <source>
        <dbReference type="ARBA" id="ARBA00022691"/>
    </source>
</evidence>
<dbReference type="InterPro" id="IPR012340">
    <property type="entry name" value="NA-bd_OB-fold"/>
</dbReference>
<feature type="binding site" evidence="4">
    <location>
        <position position="337"/>
    </location>
    <ligand>
        <name>S-adenosyl-L-methionine</name>
        <dbReference type="ChEBI" id="CHEBI:59789"/>
    </ligand>
</feature>
<feature type="binding site" evidence="4">
    <location>
        <position position="382"/>
    </location>
    <ligand>
        <name>S-adenosyl-L-methionine</name>
        <dbReference type="ChEBI" id="CHEBI:59789"/>
    </ligand>
</feature>
<dbReference type="PROSITE" id="PS01230">
    <property type="entry name" value="TRMA_1"/>
    <property type="match status" value="1"/>
</dbReference>
<dbReference type="Proteomes" id="UP001486565">
    <property type="component" value="Chromosome"/>
</dbReference>
<keyword evidence="3 4" id="KW-0949">S-adenosyl-L-methionine</keyword>
<dbReference type="Pfam" id="PF05958">
    <property type="entry name" value="tRNA_U5-meth_tr"/>
    <property type="match status" value="1"/>
</dbReference>
<dbReference type="EC" id="2.1.1.190" evidence="7"/>
<dbReference type="CDD" id="cd02440">
    <property type="entry name" value="AdoMet_MTases"/>
    <property type="match status" value="1"/>
</dbReference>
<dbReference type="EMBL" id="CP121687">
    <property type="protein sequence ID" value="WZL69530.1"/>
    <property type="molecule type" value="Genomic_DNA"/>
</dbReference>
<evidence type="ECO:0000256" key="2">
    <source>
        <dbReference type="ARBA" id="ARBA00022679"/>
    </source>
</evidence>
<evidence type="ECO:0000256" key="4">
    <source>
        <dbReference type="PROSITE-ProRule" id="PRU01024"/>
    </source>
</evidence>
<dbReference type="InterPro" id="IPR010280">
    <property type="entry name" value="U5_MeTrfase_fam"/>
</dbReference>
<feature type="binding site" evidence="4">
    <location>
        <position position="287"/>
    </location>
    <ligand>
        <name>S-adenosyl-L-methionine</name>
        <dbReference type="ChEBI" id="CHEBI:59789"/>
    </ligand>
</feature>
<dbReference type="PROSITE" id="PS51687">
    <property type="entry name" value="SAM_MT_RNA_M5U"/>
    <property type="match status" value="1"/>
</dbReference>
<evidence type="ECO:0000313" key="7">
    <source>
        <dbReference type="EMBL" id="WZL69530.1"/>
    </source>
</evidence>
<evidence type="ECO:0000256" key="1">
    <source>
        <dbReference type="ARBA" id="ARBA00022603"/>
    </source>
</evidence>
<feature type="active site" description="Nucleophile" evidence="4">
    <location>
        <position position="409"/>
    </location>
</feature>
<dbReference type="Gene3D" id="2.40.50.140">
    <property type="entry name" value="Nucleic acid-binding proteins"/>
    <property type="match status" value="1"/>
</dbReference>
<keyword evidence="1 4" id="KW-0489">Methyltransferase</keyword>
<evidence type="ECO:0000256" key="5">
    <source>
        <dbReference type="PROSITE-ProRule" id="PRU10015"/>
    </source>
</evidence>
<gene>
    <name evidence="7" type="primary">rlmD</name>
    <name evidence="7" type="ORF">QBE51_12190</name>
</gene>
<feature type="active site" evidence="5">
    <location>
        <position position="409"/>
    </location>
</feature>
<dbReference type="InterPro" id="IPR029063">
    <property type="entry name" value="SAM-dependent_MTases_sf"/>
</dbReference>
<dbReference type="PROSITE" id="PS01231">
    <property type="entry name" value="TRMA_2"/>
    <property type="match status" value="1"/>
</dbReference>
<organism evidence="7 8">
    <name type="scientific">Defluviitalea saccharophila</name>
    <dbReference type="NCBI Taxonomy" id="879970"/>
    <lineage>
        <taxon>Bacteria</taxon>
        <taxon>Bacillati</taxon>
        <taxon>Bacillota</taxon>
        <taxon>Clostridia</taxon>
        <taxon>Lachnospirales</taxon>
        <taxon>Defluviitaleaceae</taxon>
        <taxon>Defluviitalea</taxon>
    </lineage>
</organism>
<dbReference type="PROSITE" id="PS50926">
    <property type="entry name" value="TRAM"/>
    <property type="match status" value="1"/>
</dbReference>
<proteinExistence type="inferred from homology"/>
<evidence type="ECO:0000259" key="6">
    <source>
        <dbReference type="PROSITE" id="PS50926"/>
    </source>
</evidence>
<sequence>MPKKNEIYETLVEEVIFPNKGIAYIDGKKVIIKNAIKGQKVKVRITKKRRDKIEASIIEVLERAPIEKEAACPHFGICGGCTYQTLPYDEQLKLKQNQVKRLLDNAGIEGYEFLDIVPSPSEYSYRNKMEFSFGDVEKDGDLALGMHKKGSFYEMVTVEGCQIVDEDFTKIMMTVLEYFKERKIPFYHNRRHEGYLRHLVVRKSSKLGEILVNLVTSSQMDMDLSGLVKEILELKLEGEVKGILHTINDSLADVVQSDETRILFGQDYFMEELLGLKFKISAFSFFQTNSLGAERLYSVVRDFAGSTKDKIIFDLYCGTGTIAQIMADVSKKVIGIEIVEEAVEAAKENAKLNGLDNCEFIAGDVLTKVDELKDKPDLIILDPPRDGIHPKAIHKIINFGAPQMVYVSCKPTSLARDLKVFVENGYKVEKVQCVDMFPHTPHVECVTLMSRVEK</sequence>
<dbReference type="SUPFAM" id="SSF50249">
    <property type="entry name" value="Nucleic acid-binding proteins"/>
    <property type="match status" value="1"/>
</dbReference>
<dbReference type="Pfam" id="PF01938">
    <property type="entry name" value="TRAM"/>
    <property type="match status" value="1"/>
</dbReference>
<dbReference type="Gene3D" id="2.40.50.1070">
    <property type="match status" value="1"/>
</dbReference>
<dbReference type="InterPro" id="IPR002792">
    <property type="entry name" value="TRAM_dom"/>
</dbReference>
<accession>A0ABZ2Y2V1</accession>
<dbReference type="GO" id="GO:0032259">
    <property type="term" value="P:methylation"/>
    <property type="evidence" value="ECO:0007669"/>
    <property type="project" value="UniProtKB-KW"/>
</dbReference>
<dbReference type="InterPro" id="IPR030391">
    <property type="entry name" value="MeTrfase_TrmA_CS"/>
</dbReference>
<comment type="similarity">
    <text evidence="4">Belongs to the class I-like SAM-binding methyltransferase superfamily. RNA M5U methyltransferase family.</text>
</comment>
<dbReference type="RefSeq" id="WP_341876525.1">
    <property type="nucleotide sequence ID" value="NZ_CP121687.1"/>
</dbReference>
<reference evidence="7 8" key="1">
    <citation type="submission" date="2023-03" db="EMBL/GenBank/DDBJ databases">
        <title>Novel Species.</title>
        <authorList>
            <person name="Ma S."/>
        </authorList>
    </citation>
    <scope>NUCLEOTIDE SEQUENCE [LARGE SCALE GENOMIC DNA]</scope>
    <source>
        <strain evidence="7 8">LIND6LT2</strain>
    </source>
</reference>
<dbReference type="Gene3D" id="3.40.50.150">
    <property type="entry name" value="Vaccinia Virus protein VP39"/>
    <property type="match status" value="1"/>
</dbReference>
<keyword evidence="8" id="KW-1185">Reference proteome</keyword>
<keyword evidence="2 4" id="KW-0808">Transferase</keyword>
<dbReference type="SUPFAM" id="SSF53335">
    <property type="entry name" value="S-adenosyl-L-methionine-dependent methyltransferases"/>
    <property type="match status" value="1"/>
</dbReference>
<feature type="binding site" evidence="4">
    <location>
        <position position="316"/>
    </location>
    <ligand>
        <name>S-adenosyl-L-methionine</name>
        <dbReference type="ChEBI" id="CHEBI:59789"/>
    </ligand>
</feature>
<dbReference type="InterPro" id="IPR030390">
    <property type="entry name" value="MeTrfase_TrmA_AS"/>
</dbReference>
<evidence type="ECO:0000313" key="8">
    <source>
        <dbReference type="Proteomes" id="UP001486565"/>
    </source>
</evidence>
<dbReference type="PANTHER" id="PTHR11061:SF30">
    <property type="entry name" value="TRNA (URACIL(54)-C(5))-METHYLTRANSFERASE"/>
    <property type="match status" value="1"/>
</dbReference>
<dbReference type="PANTHER" id="PTHR11061">
    <property type="entry name" value="RNA M5U METHYLTRANSFERASE"/>
    <property type="match status" value="1"/>
</dbReference>
<dbReference type="GO" id="GO:0008168">
    <property type="term" value="F:methyltransferase activity"/>
    <property type="evidence" value="ECO:0007669"/>
    <property type="project" value="UniProtKB-KW"/>
</dbReference>
<name>A0ABZ2Y2V1_9FIRM</name>
<dbReference type="NCBIfam" id="TIGR00479">
    <property type="entry name" value="rumA"/>
    <property type="match status" value="1"/>
</dbReference>
<protein>
    <submittedName>
        <fullName evidence="7">23S rRNA (Uracil(1939)-C(5))-methyltransferase RlmD</fullName>
        <ecNumber evidence="7">2.1.1.190</ecNumber>
    </submittedName>
</protein>